<dbReference type="PROSITE" id="PS00653">
    <property type="entry name" value="GLYCOSYL_HYDROL_F1_2"/>
    <property type="match status" value="1"/>
</dbReference>
<dbReference type="Proteomes" id="UP000266841">
    <property type="component" value="Unassembled WGS sequence"/>
</dbReference>
<reference evidence="8 9" key="1">
    <citation type="journal article" date="2012" name="Genome Biol.">
        <title>Genome and low-iron response of an oceanic diatom adapted to chronic iron limitation.</title>
        <authorList>
            <person name="Lommer M."/>
            <person name="Specht M."/>
            <person name="Roy A.S."/>
            <person name="Kraemer L."/>
            <person name="Andreson R."/>
            <person name="Gutowska M.A."/>
            <person name="Wolf J."/>
            <person name="Bergner S.V."/>
            <person name="Schilhabel M.B."/>
            <person name="Klostermeier U.C."/>
            <person name="Beiko R.G."/>
            <person name="Rosenstiel P."/>
            <person name="Hippler M."/>
            <person name="Laroche J."/>
        </authorList>
    </citation>
    <scope>NUCLEOTIDE SEQUENCE [LARGE SCALE GENOMIC DNA]</scope>
    <source>
        <strain evidence="8 9">CCMP1005</strain>
    </source>
</reference>
<dbReference type="EMBL" id="AGNL01014290">
    <property type="protein sequence ID" value="EJK66773.1"/>
    <property type="molecule type" value="Genomic_DNA"/>
</dbReference>
<dbReference type="PANTHER" id="PTHR10353">
    <property type="entry name" value="GLYCOSYL HYDROLASE"/>
    <property type="match status" value="1"/>
</dbReference>
<dbReference type="OMA" id="NYYQTIT"/>
<evidence type="ECO:0000256" key="6">
    <source>
        <dbReference type="RuleBase" id="RU003690"/>
    </source>
</evidence>
<protein>
    <recommendedName>
        <fullName evidence="2">beta-glucosidase</fullName>
        <ecNumber evidence="2">3.2.1.21</ecNumber>
    </recommendedName>
</protein>
<name>K0SKH9_THAOC</name>
<keyword evidence="3 7" id="KW-0378">Hydrolase</keyword>
<organism evidence="8 9">
    <name type="scientific">Thalassiosira oceanica</name>
    <name type="common">Marine diatom</name>
    <dbReference type="NCBI Taxonomy" id="159749"/>
    <lineage>
        <taxon>Eukaryota</taxon>
        <taxon>Sar</taxon>
        <taxon>Stramenopiles</taxon>
        <taxon>Ochrophyta</taxon>
        <taxon>Bacillariophyta</taxon>
        <taxon>Coscinodiscophyceae</taxon>
        <taxon>Thalassiosirophycidae</taxon>
        <taxon>Thalassiosirales</taxon>
        <taxon>Thalassiosiraceae</taxon>
        <taxon>Thalassiosira</taxon>
    </lineage>
</organism>
<evidence type="ECO:0000256" key="7">
    <source>
        <dbReference type="RuleBase" id="RU004468"/>
    </source>
</evidence>
<gene>
    <name evidence="8" type="ORF">THAOC_12267</name>
</gene>
<proteinExistence type="inferred from homology"/>
<dbReference type="PANTHER" id="PTHR10353:SF36">
    <property type="entry name" value="LP05116P"/>
    <property type="match status" value="1"/>
</dbReference>
<dbReference type="Pfam" id="PF00232">
    <property type="entry name" value="Glyco_hydro_1"/>
    <property type="match status" value="1"/>
</dbReference>
<evidence type="ECO:0000313" key="9">
    <source>
        <dbReference type="Proteomes" id="UP000266841"/>
    </source>
</evidence>
<dbReference type="InterPro" id="IPR033132">
    <property type="entry name" value="GH_1_N_CS"/>
</dbReference>
<comment type="caution">
    <text evidence="8">The sequence shown here is derived from an EMBL/GenBank/DDBJ whole genome shotgun (WGS) entry which is preliminary data.</text>
</comment>
<dbReference type="InterPro" id="IPR017853">
    <property type="entry name" value="GH"/>
</dbReference>
<accession>K0SKH9</accession>
<dbReference type="InterPro" id="IPR001360">
    <property type="entry name" value="Glyco_hydro_1"/>
</dbReference>
<dbReference type="SUPFAM" id="SSF51445">
    <property type="entry name" value="(Trans)glycosidases"/>
    <property type="match status" value="1"/>
</dbReference>
<feature type="active site" description="Nucleophile" evidence="5">
    <location>
        <position position="443"/>
    </location>
</feature>
<keyword evidence="4 7" id="KW-0326">Glycosidase</keyword>
<comment type="similarity">
    <text evidence="1 6">Belongs to the glycosyl hydrolase 1 family.</text>
</comment>
<dbReference type="PROSITE" id="PS00572">
    <property type="entry name" value="GLYCOSYL_HYDROL_F1_1"/>
    <property type="match status" value="1"/>
</dbReference>
<evidence type="ECO:0000256" key="1">
    <source>
        <dbReference type="ARBA" id="ARBA00010838"/>
    </source>
</evidence>
<dbReference type="AlphaFoldDB" id="K0SKH9"/>
<dbReference type="GO" id="GO:0005975">
    <property type="term" value="P:carbohydrate metabolic process"/>
    <property type="evidence" value="ECO:0007669"/>
    <property type="project" value="InterPro"/>
</dbReference>
<evidence type="ECO:0000256" key="5">
    <source>
        <dbReference type="PROSITE-ProRule" id="PRU10055"/>
    </source>
</evidence>
<dbReference type="Gene3D" id="3.20.20.80">
    <property type="entry name" value="Glycosidases"/>
    <property type="match status" value="1"/>
</dbReference>
<dbReference type="GO" id="GO:0008422">
    <property type="term" value="F:beta-glucosidase activity"/>
    <property type="evidence" value="ECO:0007669"/>
    <property type="project" value="TreeGrafter"/>
</dbReference>
<evidence type="ECO:0000256" key="4">
    <source>
        <dbReference type="ARBA" id="ARBA00023295"/>
    </source>
</evidence>
<evidence type="ECO:0000256" key="2">
    <source>
        <dbReference type="ARBA" id="ARBA00012744"/>
    </source>
</evidence>
<dbReference type="InterPro" id="IPR018120">
    <property type="entry name" value="Glyco_hydro_1_AS"/>
</dbReference>
<evidence type="ECO:0000313" key="8">
    <source>
        <dbReference type="EMBL" id="EJK66773.1"/>
    </source>
</evidence>
<dbReference type="eggNOG" id="KOG0626">
    <property type="taxonomic scope" value="Eukaryota"/>
</dbReference>
<evidence type="ECO:0000256" key="3">
    <source>
        <dbReference type="ARBA" id="ARBA00022801"/>
    </source>
</evidence>
<dbReference type="OrthoDB" id="65569at2759"/>
<sequence length="508" mass="55698">MSEERPTETSQLVRKSTDAGIVIVIGNEDDGPSAKPSASAKCPAGTVCIFGALLAAIAGTLMIRYATSGESLAHKDSFVWGSSTSAYQVEGAAGGGGRRASIWDTWCAESADHCNGTSGEVACDHFHRWREDVQLMRELGLTAYRFSISWSRVLPDGKASSINDEGIKFYSDLIDALLESNIEPFVTLYHWDLPQALQDEYGGWSNKTIVSDFGDYARVVFGHFSDRVKFWITVNEAWTTSIHGYEEASNAPGFWGKDLGGSGQPYLVGHHQLLAHARAVEIYRSEGYSMACQRGKGQIGIANSGDFRFPLDPASTNDNVAASRAIEFQLGWFTDPVFLGDYPKSMREILGARLPQFSEAETKLLLGSSDFLGLNHYSSAMASEPRQPLNFGGYWGIQQVQLSDDPSWGSKTEMGWSVVPEGANELLKWIDKRYNHPAIYVTENGMAAHEPGVFLTSSCDFRLPTHTVQIATIQWRTRQDLNTLEDTFGVFSKLDETASISGDTSTGV</sequence>
<dbReference type="EC" id="3.2.1.21" evidence="2"/>
<keyword evidence="9" id="KW-1185">Reference proteome</keyword>